<keyword evidence="9" id="KW-1185">Reference proteome</keyword>
<dbReference type="Pfam" id="PF04080">
    <property type="entry name" value="Per1"/>
    <property type="match status" value="1"/>
</dbReference>
<evidence type="ECO:0000256" key="1">
    <source>
        <dbReference type="ARBA" id="ARBA00004127"/>
    </source>
</evidence>
<comment type="caution">
    <text evidence="8">The sequence shown here is derived from an EMBL/GenBank/DDBJ whole genome shotgun (WGS) entry which is preliminary data.</text>
</comment>
<evidence type="ECO:0000313" key="9">
    <source>
        <dbReference type="Proteomes" id="UP001412067"/>
    </source>
</evidence>
<evidence type="ECO:0000256" key="5">
    <source>
        <dbReference type="ARBA" id="ARBA00022989"/>
    </source>
</evidence>
<gene>
    <name evidence="8" type="ORF">KSP40_PGU000714</name>
</gene>
<comment type="similarity">
    <text evidence="7">Belongs to the PGAP3 family.</text>
</comment>
<accession>A0ABR2LJI7</accession>
<organism evidence="8 9">
    <name type="scientific">Platanthera guangdongensis</name>
    <dbReference type="NCBI Taxonomy" id="2320717"/>
    <lineage>
        <taxon>Eukaryota</taxon>
        <taxon>Viridiplantae</taxon>
        <taxon>Streptophyta</taxon>
        <taxon>Embryophyta</taxon>
        <taxon>Tracheophyta</taxon>
        <taxon>Spermatophyta</taxon>
        <taxon>Magnoliopsida</taxon>
        <taxon>Liliopsida</taxon>
        <taxon>Asparagales</taxon>
        <taxon>Orchidaceae</taxon>
        <taxon>Orchidoideae</taxon>
        <taxon>Orchideae</taxon>
        <taxon>Orchidinae</taxon>
        <taxon>Platanthera</taxon>
    </lineage>
</organism>
<evidence type="ECO:0000313" key="8">
    <source>
        <dbReference type="EMBL" id="KAK8941732.1"/>
    </source>
</evidence>
<keyword evidence="3" id="KW-0812">Transmembrane</keyword>
<evidence type="ECO:0000256" key="4">
    <source>
        <dbReference type="ARBA" id="ARBA00022729"/>
    </source>
</evidence>
<keyword evidence="6" id="KW-0472">Membrane</keyword>
<dbReference type="EMBL" id="JBBWWR010000019">
    <property type="protein sequence ID" value="KAK8941732.1"/>
    <property type="molecule type" value="Genomic_DNA"/>
</dbReference>
<protein>
    <recommendedName>
        <fullName evidence="7">Post-GPI attachment to proteins factor 3</fullName>
    </recommendedName>
</protein>
<comment type="function">
    <text evidence="7">Involved in the lipid remodeling steps of GPI-anchor maturation.</text>
</comment>
<evidence type="ECO:0000256" key="6">
    <source>
        <dbReference type="ARBA" id="ARBA00023136"/>
    </source>
</evidence>
<evidence type="ECO:0000256" key="2">
    <source>
        <dbReference type="ARBA" id="ARBA00022502"/>
    </source>
</evidence>
<sequence length="154" mass="17050">MGAPRDVDPTYRACVDQCEKTGSWKQLNCRGSHGSVGDIDPTYRACVDQCEKTGSWKQLNCRGDCSYYCMMQREKERATLGLSLVKYHGKWPFKRTYVFQAAAGKCSPSSLPASSVQIVAQLVPIPLVYSRAQPTKKVEIGMRARAGTAFSKNS</sequence>
<keyword evidence="5" id="KW-1133">Transmembrane helix</keyword>
<evidence type="ECO:0000256" key="3">
    <source>
        <dbReference type="ARBA" id="ARBA00022692"/>
    </source>
</evidence>
<dbReference type="Proteomes" id="UP001412067">
    <property type="component" value="Unassembled WGS sequence"/>
</dbReference>
<keyword evidence="4" id="KW-0732">Signal</keyword>
<proteinExistence type="inferred from homology"/>
<evidence type="ECO:0000256" key="7">
    <source>
        <dbReference type="RuleBase" id="RU365066"/>
    </source>
</evidence>
<comment type="subcellular location">
    <subcellularLocation>
        <location evidence="1">Endomembrane system</location>
        <topology evidence="1">Multi-pass membrane protein</topology>
    </subcellularLocation>
    <subcellularLocation>
        <location evidence="7">Golgi apparatus membrane</location>
        <topology evidence="7">Multi-pass membrane protein</topology>
    </subcellularLocation>
</comment>
<keyword evidence="2 7" id="KW-0337">GPI-anchor biosynthesis</keyword>
<keyword evidence="7" id="KW-0333">Golgi apparatus</keyword>
<dbReference type="InterPro" id="IPR007217">
    <property type="entry name" value="Per1-like"/>
</dbReference>
<name>A0ABR2LJI7_9ASPA</name>
<dbReference type="PANTHER" id="PTHR13148:SF0">
    <property type="entry name" value="POST-GPI ATTACHMENT TO PROTEINS FACTOR 3"/>
    <property type="match status" value="1"/>
</dbReference>
<reference evidence="8 9" key="1">
    <citation type="journal article" date="2022" name="Nat. Plants">
        <title>Genomes of leafy and leafless Platanthera orchids illuminate the evolution of mycoheterotrophy.</title>
        <authorList>
            <person name="Li M.H."/>
            <person name="Liu K.W."/>
            <person name="Li Z."/>
            <person name="Lu H.C."/>
            <person name="Ye Q.L."/>
            <person name="Zhang D."/>
            <person name="Wang J.Y."/>
            <person name="Li Y.F."/>
            <person name="Zhong Z.M."/>
            <person name="Liu X."/>
            <person name="Yu X."/>
            <person name="Liu D.K."/>
            <person name="Tu X.D."/>
            <person name="Liu B."/>
            <person name="Hao Y."/>
            <person name="Liao X.Y."/>
            <person name="Jiang Y.T."/>
            <person name="Sun W.H."/>
            <person name="Chen J."/>
            <person name="Chen Y.Q."/>
            <person name="Ai Y."/>
            <person name="Zhai J.W."/>
            <person name="Wu S.S."/>
            <person name="Zhou Z."/>
            <person name="Hsiao Y.Y."/>
            <person name="Wu W.L."/>
            <person name="Chen Y.Y."/>
            <person name="Lin Y.F."/>
            <person name="Hsu J.L."/>
            <person name="Li C.Y."/>
            <person name="Wang Z.W."/>
            <person name="Zhao X."/>
            <person name="Zhong W.Y."/>
            <person name="Ma X.K."/>
            <person name="Ma L."/>
            <person name="Huang J."/>
            <person name="Chen G.Z."/>
            <person name="Huang M.Z."/>
            <person name="Huang L."/>
            <person name="Peng D.H."/>
            <person name="Luo Y.B."/>
            <person name="Zou S.Q."/>
            <person name="Chen S.P."/>
            <person name="Lan S."/>
            <person name="Tsai W.C."/>
            <person name="Van de Peer Y."/>
            <person name="Liu Z.J."/>
        </authorList>
    </citation>
    <scope>NUCLEOTIDE SEQUENCE [LARGE SCALE GENOMIC DNA]</scope>
    <source>
        <strain evidence="8">Lor288</strain>
    </source>
</reference>
<dbReference type="PANTHER" id="PTHR13148">
    <property type="entry name" value="PER1-RELATED"/>
    <property type="match status" value="1"/>
</dbReference>